<name>A0A3R9YKM2_9SPHN</name>
<dbReference type="Proteomes" id="UP000274661">
    <property type="component" value="Unassembled WGS sequence"/>
</dbReference>
<feature type="chain" id="PRO_5018780323" description="DUF2059 domain-containing protein" evidence="2">
    <location>
        <begin position="19"/>
        <end position="236"/>
    </location>
</feature>
<evidence type="ECO:0000313" key="3">
    <source>
        <dbReference type="EMBL" id="RST31988.1"/>
    </source>
</evidence>
<protein>
    <recommendedName>
        <fullName evidence="5">DUF2059 domain-containing protein</fullName>
    </recommendedName>
</protein>
<proteinExistence type="predicted"/>
<dbReference type="EMBL" id="RWJF01000001">
    <property type="protein sequence ID" value="RST31988.1"/>
    <property type="molecule type" value="Genomic_DNA"/>
</dbReference>
<feature type="region of interest" description="Disordered" evidence="1">
    <location>
        <begin position="214"/>
        <end position="236"/>
    </location>
</feature>
<gene>
    <name evidence="3" type="ORF">HMF7854_14920</name>
</gene>
<keyword evidence="4" id="KW-1185">Reference proteome</keyword>
<keyword evidence="2" id="KW-0732">Signal</keyword>
<evidence type="ECO:0008006" key="5">
    <source>
        <dbReference type="Google" id="ProtNLM"/>
    </source>
</evidence>
<sequence length="236" mass="24878">MTILLAAAALAATSPALPTLVMPAPPALHVAPGPAAPVDPARLALARQTAAALYRDGSTARLLDHLLTPRPDGTASALLDMTLGELMAPLMPKLPASDAAAGQTSLRSMIAQKDPYFEQRLGAIHDAAVAEAVRLAPRFEPQVREGLAQSLAHRFTAPQLAELGRFLGSDTGQAFSDQLYLMWMDPAVIKAMLSTFPALSAELPAAMQRVKAASDRFPYPEKPKPGPPKPAPKGKK</sequence>
<evidence type="ECO:0000313" key="4">
    <source>
        <dbReference type="Proteomes" id="UP000274661"/>
    </source>
</evidence>
<feature type="compositionally biased region" description="Basic and acidic residues" evidence="1">
    <location>
        <begin position="214"/>
        <end position="224"/>
    </location>
</feature>
<reference evidence="3 4" key="1">
    <citation type="submission" date="2018-12" db="EMBL/GenBank/DDBJ databases">
        <title>Sphingomonas sp. HMF7854 Genome sequencing and assembly.</title>
        <authorList>
            <person name="Cha I."/>
            <person name="Kang H."/>
            <person name="Kim H."/>
            <person name="Kang J."/>
            <person name="Joh K."/>
        </authorList>
    </citation>
    <scope>NUCLEOTIDE SEQUENCE [LARGE SCALE GENOMIC DNA]</scope>
    <source>
        <strain evidence="3 4">HMF7854</strain>
    </source>
</reference>
<evidence type="ECO:0000256" key="2">
    <source>
        <dbReference type="SAM" id="SignalP"/>
    </source>
</evidence>
<organism evidence="3 4">
    <name type="scientific">Sphingomonas ginkgonis</name>
    <dbReference type="NCBI Taxonomy" id="2315330"/>
    <lineage>
        <taxon>Bacteria</taxon>
        <taxon>Pseudomonadati</taxon>
        <taxon>Pseudomonadota</taxon>
        <taxon>Alphaproteobacteria</taxon>
        <taxon>Sphingomonadales</taxon>
        <taxon>Sphingomonadaceae</taxon>
        <taxon>Sphingomonas</taxon>
    </lineage>
</organism>
<dbReference type="AlphaFoldDB" id="A0A3R9YKM2"/>
<feature type="signal peptide" evidence="2">
    <location>
        <begin position="1"/>
        <end position="18"/>
    </location>
</feature>
<dbReference type="RefSeq" id="WP_126719928.1">
    <property type="nucleotide sequence ID" value="NZ_RWJF01000001.1"/>
</dbReference>
<evidence type="ECO:0000256" key="1">
    <source>
        <dbReference type="SAM" id="MobiDB-lite"/>
    </source>
</evidence>
<accession>A0A3R9YKM2</accession>
<feature type="compositionally biased region" description="Pro residues" evidence="1">
    <location>
        <begin position="225"/>
        <end position="236"/>
    </location>
</feature>
<dbReference type="OrthoDB" id="7409988at2"/>
<comment type="caution">
    <text evidence="3">The sequence shown here is derived from an EMBL/GenBank/DDBJ whole genome shotgun (WGS) entry which is preliminary data.</text>
</comment>